<dbReference type="AlphaFoldDB" id="A0A101LU21"/>
<proteinExistence type="predicted"/>
<geneLocation type="mitochondrion" evidence="1"/>
<protein>
    <submittedName>
        <fullName evidence="1">Uncharacterized protein</fullName>
    </submittedName>
</protein>
<keyword evidence="1" id="KW-0496">Mitochondrion</keyword>
<name>A0A101LU21_PICGL</name>
<reference evidence="1" key="1">
    <citation type="journal article" date="2015" name="Genome Biol. Evol.">
        <title>Organellar Genomes of White Spruce (Picea glauca): Assembly and Annotation.</title>
        <authorList>
            <person name="Jackman S.D."/>
            <person name="Warren R.L."/>
            <person name="Gibb E.A."/>
            <person name="Vandervalk B.P."/>
            <person name="Mohamadi H."/>
            <person name="Chu J."/>
            <person name="Raymond A."/>
            <person name="Pleasance S."/>
            <person name="Coope R."/>
            <person name="Wildung M.R."/>
            <person name="Ritland C.E."/>
            <person name="Bousquet J."/>
            <person name="Jones S.J."/>
            <person name="Bohlmann J."/>
            <person name="Birol I."/>
        </authorList>
    </citation>
    <scope>NUCLEOTIDE SEQUENCE [LARGE SCALE GENOMIC DNA]</scope>
    <source>
        <tissue evidence="1">Flushing bud</tissue>
    </source>
</reference>
<organism evidence="1">
    <name type="scientific">Picea glauca</name>
    <name type="common">White spruce</name>
    <name type="synonym">Pinus glauca</name>
    <dbReference type="NCBI Taxonomy" id="3330"/>
    <lineage>
        <taxon>Eukaryota</taxon>
        <taxon>Viridiplantae</taxon>
        <taxon>Streptophyta</taxon>
        <taxon>Embryophyta</taxon>
        <taxon>Tracheophyta</taxon>
        <taxon>Spermatophyta</taxon>
        <taxon>Pinopsida</taxon>
        <taxon>Pinidae</taxon>
        <taxon>Conifers I</taxon>
        <taxon>Pinales</taxon>
        <taxon>Pinaceae</taxon>
        <taxon>Picea</taxon>
    </lineage>
</organism>
<accession>A0A101LU21</accession>
<evidence type="ECO:0000313" key="1">
    <source>
        <dbReference type="EMBL" id="KUM45349.1"/>
    </source>
</evidence>
<comment type="caution">
    <text evidence="1">The sequence shown here is derived from an EMBL/GenBank/DDBJ whole genome shotgun (WGS) entry which is preliminary data.</text>
</comment>
<gene>
    <name evidence="1" type="ORF">ABT39_MTgene3422</name>
</gene>
<dbReference type="EMBL" id="LKAM01000020">
    <property type="protein sequence ID" value="KUM45349.1"/>
    <property type="molecule type" value="Genomic_DNA"/>
</dbReference>
<sequence length="52" mass="5769">MVPWLLALEFQLGNELVGVYTMASSLTCLRTGHNQGSGKEPIMRRSAVLNDY</sequence>